<protein>
    <submittedName>
        <fullName evidence="2">Uncharacterized protein</fullName>
    </submittedName>
</protein>
<gene>
    <name evidence="2" type="ORF">MMYC01_209873</name>
</gene>
<dbReference type="STRING" id="100816.A0A175VPC5"/>
<dbReference type="Proteomes" id="UP000078237">
    <property type="component" value="Unassembled WGS sequence"/>
</dbReference>
<evidence type="ECO:0000313" key="2">
    <source>
        <dbReference type="EMBL" id="KXX73122.1"/>
    </source>
</evidence>
<reference evidence="2 3" key="1">
    <citation type="journal article" date="2016" name="Genome Announc.">
        <title>Genome Sequence of Madurella mycetomatis mm55, Isolated from a Human Mycetoma Case in Sudan.</title>
        <authorList>
            <person name="Smit S."/>
            <person name="Derks M.F."/>
            <person name="Bervoets S."/>
            <person name="Fahal A."/>
            <person name="van Leeuwen W."/>
            <person name="van Belkum A."/>
            <person name="van de Sande W.W."/>
        </authorList>
    </citation>
    <scope>NUCLEOTIDE SEQUENCE [LARGE SCALE GENOMIC DNA]</scope>
    <source>
        <strain evidence="3">mm55</strain>
    </source>
</reference>
<evidence type="ECO:0000256" key="1">
    <source>
        <dbReference type="SAM" id="MobiDB-lite"/>
    </source>
</evidence>
<name>A0A175VPC5_9PEZI</name>
<dbReference type="OrthoDB" id="408373at2759"/>
<accession>A0A175VPC5</accession>
<dbReference type="AlphaFoldDB" id="A0A175VPC5"/>
<feature type="region of interest" description="Disordered" evidence="1">
    <location>
        <begin position="77"/>
        <end position="113"/>
    </location>
</feature>
<comment type="caution">
    <text evidence="2">The sequence shown here is derived from an EMBL/GenBank/DDBJ whole genome shotgun (WGS) entry which is preliminary data.</text>
</comment>
<evidence type="ECO:0000313" key="3">
    <source>
        <dbReference type="Proteomes" id="UP000078237"/>
    </source>
</evidence>
<sequence>MAIERTATILQRPMAEELRKLAAVDPGKRLPVLILHGDSDAGMPLETSSAVVHEILPWSQLEGPDWTDDEEELIARSRVASEDTREGRLGPTASSDAQLSGSGDCSEARTDDELRVARRSRLFPRRRIPRPAGRPGGVVAAAPLVPRVVEGASVPAYAENVDIVGL</sequence>
<keyword evidence="3" id="KW-1185">Reference proteome</keyword>
<organism evidence="2 3">
    <name type="scientific">Madurella mycetomatis</name>
    <dbReference type="NCBI Taxonomy" id="100816"/>
    <lineage>
        <taxon>Eukaryota</taxon>
        <taxon>Fungi</taxon>
        <taxon>Dikarya</taxon>
        <taxon>Ascomycota</taxon>
        <taxon>Pezizomycotina</taxon>
        <taxon>Sordariomycetes</taxon>
        <taxon>Sordariomycetidae</taxon>
        <taxon>Sordariales</taxon>
        <taxon>Sordariales incertae sedis</taxon>
        <taxon>Madurella</taxon>
    </lineage>
</organism>
<feature type="compositionally biased region" description="Polar residues" evidence="1">
    <location>
        <begin position="92"/>
        <end position="103"/>
    </location>
</feature>
<feature type="compositionally biased region" description="Basic and acidic residues" evidence="1">
    <location>
        <begin position="77"/>
        <end position="88"/>
    </location>
</feature>
<proteinExistence type="predicted"/>
<dbReference type="EMBL" id="LCTW02000537">
    <property type="protein sequence ID" value="KXX73122.1"/>
    <property type="molecule type" value="Genomic_DNA"/>
</dbReference>
<dbReference type="VEuPathDB" id="FungiDB:MMYC01_209873"/>